<dbReference type="InterPro" id="IPR043128">
    <property type="entry name" value="Rev_trsase/Diguanyl_cyclase"/>
</dbReference>
<keyword evidence="3" id="KW-0808">Transferase</keyword>
<accession>A0AAW1N0H3</accession>
<keyword evidence="3" id="KW-0548">Nucleotidyltransferase</keyword>
<feature type="domain" description="Reverse transcriptase" evidence="2">
    <location>
        <begin position="1"/>
        <end position="190"/>
    </location>
</feature>
<protein>
    <recommendedName>
        <fullName evidence="1">RNA-directed DNA polymerase</fullName>
        <ecNumber evidence="1">2.7.7.49</ecNumber>
    </recommendedName>
</protein>
<dbReference type="EC" id="2.7.7.49" evidence="1"/>
<dbReference type="InterPro" id="IPR000477">
    <property type="entry name" value="RT_dom"/>
</dbReference>
<dbReference type="PANTHER" id="PTHR33064">
    <property type="entry name" value="POL PROTEIN"/>
    <property type="match status" value="1"/>
</dbReference>
<name>A0AAW1N0H3_POPJA</name>
<evidence type="ECO:0000256" key="1">
    <source>
        <dbReference type="ARBA" id="ARBA00012493"/>
    </source>
</evidence>
<dbReference type="AlphaFoldDB" id="A0AAW1N0H3"/>
<dbReference type="PANTHER" id="PTHR33064:SF37">
    <property type="entry name" value="RIBONUCLEASE H"/>
    <property type="match status" value="1"/>
</dbReference>
<organism evidence="3 4">
    <name type="scientific">Popillia japonica</name>
    <name type="common">Japanese beetle</name>
    <dbReference type="NCBI Taxonomy" id="7064"/>
    <lineage>
        <taxon>Eukaryota</taxon>
        <taxon>Metazoa</taxon>
        <taxon>Ecdysozoa</taxon>
        <taxon>Arthropoda</taxon>
        <taxon>Hexapoda</taxon>
        <taxon>Insecta</taxon>
        <taxon>Pterygota</taxon>
        <taxon>Neoptera</taxon>
        <taxon>Endopterygota</taxon>
        <taxon>Coleoptera</taxon>
        <taxon>Polyphaga</taxon>
        <taxon>Scarabaeiformia</taxon>
        <taxon>Scarabaeidae</taxon>
        <taxon>Rutelinae</taxon>
        <taxon>Popillia</taxon>
    </lineage>
</organism>
<proteinExistence type="predicted"/>
<dbReference type="FunFam" id="3.30.70.270:FF:000003">
    <property type="entry name" value="Transposon Ty3-G Gag-Pol polyprotein"/>
    <property type="match status" value="2"/>
</dbReference>
<gene>
    <name evidence="3" type="ORF">QE152_g4347</name>
</gene>
<dbReference type="GO" id="GO:0003964">
    <property type="term" value="F:RNA-directed DNA polymerase activity"/>
    <property type="evidence" value="ECO:0007669"/>
    <property type="project" value="UniProtKB-KW"/>
</dbReference>
<dbReference type="Pfam" id="PF00078">
    <property type="entry name" value="RVT_1"/>
    <property type="match status" value="2"/>
</dbReference>
<dbReference type="InterPro" id="IPR051320">
    <property type="entry name" value="Viral_Replic_Matur_Polypro"/>
</dbReference>
<keyword evidence="3" id="KW-0695">RNA-directed DNA polymerase</keyword>
<evidence type="ECO:0000313" key="4">
    <source>
        <dbReference type="Proteomes" id="UP001458880"/>
    </source>
</evidence>
<dbReference type="SUPFAM" id="SSF56672">
    <property type="entry name" value="DNA/RNA polymerases"/>
    <property type="match status" value="2"/>
</dbReference>
<dbReference type="EMBL" id="JASPKY010000022">
    <property type="protein sequence ID" value="KAK9752246.1"/>
    <property type="molecule type" value="Genomic_DNA"/>
</dbReference>
<dbReference type="FunFam" id="3.30.70.270:FF:000020">
    <property type="entry name" value="Transposon Tf2-6 polyprotein-like Protein"/>
    <property type="match status" value="1"/>
</dbReference>
<dbReference type="Proteomes" id="UP001458880">
    <property type="component" value="Unassembled WGS sequence"/>
</dbReference>
<dbReference type="PROSITE" id="PS50878">
    <property type="entry name" value="RT_POL"/>
    <property type="match status" value="1"/>
</dbReference>
<evidence type="ECO:0000313" key="3">
    <source>
        <dbReference type="EMBL" id="KAK9752246.1"/>
    </source>
</evidence>
<reference evidence="3 4" key="1">
    <citation type="journal article" date="2024" name="BMC Genomics">
        <title>De novo assembly and annotation of Popillia japonica's genome with initial clues to its potential as an invasive pest.</title>
        <authorList>
            <person name="Cucini C."/>
            <person name="Boschi S."/>
            <person name="Funari R."/>
            <person name="Cardaioli E."/>
            <person name="Iannotti N."/>
            <person name="Marturano G."/>
            <person name="Paoli F."/>
            <person name="Bruttini M."/>
            <person name="Carapelli A."/>
            <person name="Frati F."/>
            <person name="Nardi F."/>
        </authorList>
    </citation>
    <scope>NUCLEOTIDE SEQUENCE [LARGE SCALE GENOMIC DNA]</scope>
    <source>
        <strain evidence="3">DMR45628</strain>
    </source>
</reference>
<dbReference type="InterPro" id="IPR043502">
    <property type="entry name" value="DNA/RNA_pol_sf"/>
</dbReference>
<evidence type="ECO:0000259" key="2">
    <source>
        <dbReference type="PROSITE" id="PS50878"/>
    </source>
</evidence>
<keyword evidence="4" id="KW-1185">Reference proteome</keyword>
<dbReference type="Gene3D" id="3.30.70.270">
    <property type="match status" value="3"/>
</dbReference>
<dbReference type="CDD" id="cd01647">
    <property type="entry name" value="RT_LTR"/>
    <property type="match status" value="2"/>
</dbReference>
<sequence length="290" mass="33174">MTRLPMGLKTSPSSFSLPMGLKTSPSSFSRVMTIAMSGLNFESCFVYLDDLIVFGNSLQNHNQNLIKVLDRLRQVNLKLNPVKCEFLKKEILYLGHFTTNKGQFQMTRLPMGLKTSPSSFSRVMTIAMSGLNFESCFVYLDDLIVFGNSLQNHNQNLIKVLDRLRQVNLKLNPVKCEFLKKEILYLGHVISAKGITPDQSKISTIQNYPVPKNADECKRFVAFVADECKRFVAFVNYYRKFIPNFASIAVPLNKLSRKTVEFNWDENCQEAFEELKQAIINPPILQYLCQ</sequence>
<comment type="caution">
    <text evidence="3">The sequence shown here is derived from an EMBL/GenBank/DDBJ whole genome shotgun (WGS) entry which is preliminary data.</text>
</comment>